<organism evidence="2 3">
    <name type="scientific">Beauveria brongniartii RCEF 3172</name>
    <dbReference type="NCBI Taxonomy" id="1081107"/>
    <lineage>
        <taxon>Eukaryota</taxon>
        <taxon>Fungi</taxon>
        <taxon>Dikarya</taxon>
        <taxon>Ascomycota</taxon>
        <taxon>Pezizomycotina</taxon>
        <taxon>Sordariomycetes</taxon>
        <taxon>Hypocreomycetidae</taxon>
        <taxon>Hypocreales</taxon>
        <taxon>Cordycipitaceae</taxon>
        <taxon>Beauveria</taxon>
        <taxon>Beauveria brongniartii</taxon>
    </lineage>
</organism>
<sequence length="270" mass="30115">MDTVGPGSPKCLKYAQFTSHLGRWQFKAIYWTLFITNLLLLFFGSYVYIKAQDALSKYTEYPGKLQKRLRICIGICTGCVLSSTAIVIMEAYALLALQFCDGEDLMSLYWSTWTMIQVGSLIAMVGVILAMVHTLRDKRHPPWALALGTPVLVIAGLLHMCYLCTKARFESLRRKPLTDTETEPPFSRVNTIGPSSSDSIDETIRGEFIGFTVEGGPIVRFTNTDGVDVPQGGELLGRCGTNSVLVSYRRDSVRFLTDDQESNRDTQEKA</sequence>
<protein>
    <submittedName>
        <fullName evidence="2">Uncharacterized protein</fullName>
    </submittedName>
</protein>
<dbReference type="EMBL" id="AZHA01000039">
    <property type="protein sequence ID" value="OAA35856.1"/>
    <property type="molecule type" value="Genomic_DNA"/>
</dbReference>
<dbReference type="AlphaFoldDB" id="A0A166XIL9"/>
<feature type="transmembrane region" description="Helical" evidence="1">
    <location>
        <begin position="28"/>
        <end position="49"/>
    </location>
</feature>
<comment type="caution">
    <text evidence="2">The sequence shown here is derived from an EMBL/GenBank/DDBJ whole genome shotgun (WGS) entry which is preliminary data.</text>
</comment>
<gene>
    <name evidence="2" type="ORF">BBO_08508</name>
</gene>
<feature type="transmembrane region" description="Helical" evidence="1">
    <location>
        <begin position="143"/>
        <end position="160"/>
    </location>
</feature>
<evidence type="ECO:0000313" key="3">
    <source>
        <dbReference type="Proteomes" id="UP000076863"/>
    </source>
</evidence>
<evidence type="ECO:0000256" key="1">
    <source>
        <dbReference type="SAM" id="Phobius"/>
    </source>
</evidence>
<reference evidence="2 3" key="1">
    <citation type="journal article" date="2016" name="Genome Biol. Evol.">
        <title>Divergent and convergent evolution of fungal pathogenicity.</title>
        <authorList>
            <person name="Shang Y."/>
            <person name="Xiao G."/>
            <person name="Zheng P."/>
            <person name="Cen K."/>
            <person name="Zhan S."/>
            <person name="Wang C."/>
        </authorList>
    </citation>
    <scope>NUCLEOTIDE SEQUENCE [LARGE SCALE GENOMIC DNA]</scope>
    <source>
        <strain evidence="2 3">RCEF 3172</strain>
    </source>
</reference>
<keyword evidence="3" id="KW-1185">Reference proteome</keyword>
<accession>A0A166XIL9</accession>
<dbReference type="OrthoDB" id="3537340at2759"/>
<keyword evidence="1" id="KW-1133">Transmembrane helix</keyword>
<keyword evidence="1" id="KW-0812">Transmembrane</keyword>
<feature type="transmembrane region" description="Helical" evidence="1">
    <location>
        <begin position="69"/>
        <end position="95"/>
    </location>
</feature>
<feature type="transmembrane region" description="Helical" evidence="1">
    <location>
        <begin position="107"/>
        <end position="131"/>
    </location>
</feature>
<name>A0A166XIL9_9HYPO</name>
<dbReference type="Proteomes" id="UP000076863">
    <property type="component" value="Unassembled WGS sequence"/>
</dbReference>
<proteinExistence type="predicted"/>
<evidence type="ECO:0000313" key="2">
    <source>
        <dbReference type="EMBL" id="OAA35856.1"/>
    </source>
</evidence>
<keyword evidence="1" id="KW-0472">Membrane</keyword>